<evidence type="ECO:0000256" key="3">
    <source>
        <dbReference type="ARBA" id="ARBA00039884"/>
    </source>
</evidence>
<dbReference type="Proteomes" id="UP000018144">
    <property type="component" value="Unassembled WGS sequence"/>
</dbReference>
<dbReference type="PROSITE" id="PS00183">
    <property type="entry name" value="UBC_1"/>
    <property type="match status" value="1"/>
</dbReference>
<dbReference type="PANTHER" id="PTHR24067">
    <property type="entry name" value="UBIQUITIN-CONJUGATING ENZYME E2"/>
    <property type="match status" value="1"/>
</dbReference>
<keyword evidence="2 8" id="KW-0833">Ubl conjugation pathway</keyword>
<dbReference type="eggNOG" id="KOG0417">
    <property type="taxonomic scope" value="Eukaryota"/>
</dbReference>
<keyword evidence="8" id="KW-0067">ATP-binding</keyword>
<dbReference type="OrthoDB" id="9973183at2759"/>
<dbReference type="PROSITE" id="PS50127">
    <property type="entry name" value="UBC_2"/>
    <property type="match status" value="1"/>
</dbReference>
<evidence type="ECO:0000259" key="9">
    <source>
        <dbReference type="PROSITE" id="PS50127"/>
    </source>
</evidence>
<gene>
    <name evidence="10" type="ORF">PCON_02042</name>
</gene>
<dbReference type="InterPro" id="IPR050113">
    <property type="entry name" value="Ub_conjugating_enzyme"/>
</dbReference>
<dbReference type="GO" id="GO:0005524">
    <property type="term" value="F:ATP binding"/>
    <property type="evidence" value="ECO:0007669"/>
    <property type="project" value="UniProtKB-UniRule"/>
</dbReference>
<sequence>MSSSQSPASRRLLQELKKHDSSVSAQYMEELGPVSDDDILHWSCILLGPQGTAYEGCRWKIDIQIPETYPQQPPVLTFKTPVLHPNVHDKTGEICLDLLRGTAWSPLYTIEKTVEAVSHLLSEPEITSPLNVDAANVLRAGDQVGYESLVRIWGVMFAGKPPTLGRF</sequence>
<dbReference type="InterPro" id="IPR023313">
    <property type="entry name" value="UBQ-conjugating_AS"/>
</dbReference>
<reference evidence="10 11" key="1">
    <citation type="journal article" date="2013" name="PLoS Genet.">
        <title>The genome and development-dependent transcriptomes of Pyronema confluens: a window into fungal evolution.</title>
        <authorList>
            <person name="Traeger S."/>
            <person name="Altegoer F."/>
            <person name="Freitag M."/>
            <person name="Gabaldon T."/>
            <person name="Kempken F."/>
            <person name="Kumar A."/>
            <person name="Marcet-Houben M."/>
            <person name="Poggeler S."/>
            <person name="Stajich J.E."/>
            <person name="Nowrousian M."/>
        </authorList>
    </citation>
    <scope>NUCLEOTIDE SEQUENCE [LARGE SCALE GENOMIC DNA]</scope>
    <source>
        <strain evidence="11">CBS 100304</strain>
        <tissue evidence="10">Vegetative mycelium</tissue>
    </source>
</reference>
<comment type="similarity">
    <text evidence="8">Belongs to the ubiquitin-conjugating enzyme family.</text>
</comment>
<name>U4LPE9_PYROM</name>
<dbReference type="InterPro" id="IPR016135">
    <property type="entry name" value="UBQ-conjugating_enzyme/RWD"/>
</dbReference>
<dbReference type="STRING" id="1076935.U4LPE9"/>
<dbReference type="OMA" id="WRAVMKG"/>
<organism evidence="10 11">
    <name type="scientific">Pyronema omphalodes (strain CBS 100304)</name>
    <name type="common">Pyronema confluens</name>
    <dbReference type="NCBI Taxonomy" id="1076935"/>
    <lineage>
        <taxon>Eukaryota</taxon>
        <taxon>Fungi</taxon>
        <taxon>Dikarya</taxon>
        <taxon>Ascomycota</taxon>
        <taxon>Pezizomycotina</taxon>
        <taxon>Pezizomycetes</taxon>
        <taxon>Pezizales</taxon>
        <taxon>Pyronemataceae</taxon>
        <taxon>Pyronema</taxon>
    </lineage>
</organism>
<evidence type="ECO:0000256" key="5">
    <source>
        <dbReference type="ARBA" id="ARBA00042179"/>
    </source>
</evidence>
<dbReference type="Gene3D" id="3.10.110.10">
    <property type="entry name" value="Ubiquitin Conjugating Enzyme"/>
    <property type="match status" value="1"/>
</dbReference>
<evidence type="ECO:0000256" key="4">
    <source>
        <dbReference type="ARBA" id="ARBA00041569"/>
    </source>
</evidence>
<accession>U4LPE9</accession>
<evidence type="ECO:0000313" key="10">
    <source>
        <dbReference type="EMBL" id="CCX33800.1"/>
    </source>
</evidence>
<evidence type="ECO:0000313" key="11">
    <source>
        <dbReference type="Proteomes" id="UP000018144"/>
    </source>
</evidence>
<dbReference type="Pfam" id="PF00179">
    <property type="entry name" value="UQ_con"/>
    <property type="match status" value="1"/>
</dbReference>
<evidence type="ECO:0000256" key="7">
    <source>
        <dbReference type="PROSITE-ProRule" id="PRU10133"/>
    </source>
</evidence>
<protein>
    <recommendedName>
        <fullName evidence="3">Ubiquitin-conjugating enzyme E2 2</fullName>
    </recommendedName>
    <alternativeName>
        <fullName evidence="5">E2 ubiquitin-conjugating enzyme 2</fullName>
    </alternativeName>
    <alternativeName>
        <fullName evidence="6">Ubiquitin carrier protein UBC2</fullName>
    </alternativeName>
    <alternativeName>
        <fullName evidence="4">Ubiquitin-protein ligase UBC2</fullName>
    </alternativeName>
</protein>
<dbReference type="InterPro" id="IPR000608">
    <property type="entry name" value="UBC"/>
</dbReference>
<evidence type="ECO:0000256" key="1">
    <source>
        <dbReference type="ARBA" id="ARBA00022679"/>
    </source>
</evidence>
<evidence type="ECO:0000256" key="8">
    <source>
        <dbReference type="RuleBase" id="RU362109"/>
    </source>
</evidence>
<dbReference type="AlphaFoldDB" id="U4LPE9"/>
<dbReference type="CDD" id="cd23812">
    <property type="entry name" value="UBCc_ScPEX4-like"/>
    <property type="match status" value="1"/>
</dbReference>
<evidence type="ECO:0000256" key="6">
    <source>
        <dbReference type="ARBA" id="ARBA00042190"/>
    </source>
</evidence>
<feature type="active site" description="Glycyl thioester intermediate" evidence="7">
    <location>
        <position position="95"/>
    </location>
</feature>
<dbReference type="GO" id="GO:0016740">
    <property type="term" value="F:transferase activity"/>
    <property type="evidence" value="ECO:0007669"/>
    <property type="project" value="UniProtKB-KW"/>
</dbReference>
<dbReference type="SMART" id="SM00212">
    <property type="entry name" value="UBCc"/>
    <property type="match status" value="1"/>
</dbReference>
<keyword evidence="11" id="KW-1185">Reference proteome</keyword>
<feature type="domain" description="UBC core" evidence="9">
    <location>
        <begin position="7"/>
        <end position="159"/>
    </location>
</feature>
<dbReference type="SUPFAM" id="SSF54495">
    <property type="entry name" value="UBC-like"/>
    <property type="match status" value="1"/>
</dbReference>
<proteinExistence type="inferred from homology"/>
<dbReference type="EMBL" id="HF936249">
    <property type="protein sequence ID" value="CCX33800.1"/>
    <property type="molecule type" value="Genomic_DNA"/>
</dbReference>
<keyword evidence="1" id="KW-0808">Transferase</keyword>
<keyword evidence="8" id="KW-0547">Nucleotide-binding</keyword>
<evidence type="ECO:0000256" key="2">
    <source>
        <dbReference type="ARBA" id="ARBA00022786"/>
    </source>
</evidence>